<dbReference type="InterPro" id="IPR027417">
    <property type="entry name" value="P-loop_NTPase"/>
</dbReference>
<dbReference type="InterPro" id="IPR041664">
    <property type="entry name" value="AAA_16"/>
</dbReference>
<name>A0ABP5U5H5_9ACTN</name>
<dbReference type="PROSITE" id="PS50043">
    <property type="entry name" value="HTH_LUXR_2"/>
    <property type="match status" value="1"/>
</dbReference>
<dbReference type="PROSITE" id="PS00622">
    <property type="entry name" value="HTH_LUXR_1"/>
    <property type="match status" value="1"/>
</dbReference>
<dbReference type="Pfam" id="PF13191">
    <property type="entry name" value="AAA_16"/>
    <property type="match status" value="1"/>
</dbReference>
<proteinExistence type="predicted"/>
<dbReference type="SUPFAM" id="SSF46894">
    <property type="entry name" value="C-terminal effector domain of the bipartite response regulators"/>
    <property type="match status" value="1"/>
</dbReference>
<dbReference type="InterPro" id="IPR016032">
    <property type="entry name" value="Sig_transdc_resp-reg_C-effctor"/>
</dbReference>
<dbReference type="PRINTS" id="PR00038">
    <property type="entry name" value="HTHLUXR"/>
</dbReference>
<accession>A0ABP5U5H5</accession>
<evidence type="ECO:0000259" key="3">
    <source>
        <dbReference type="PROSITE" id="PS50043"/>
    </source>
</evidence>
<keyword evidence="5" id="KW-1185">Reference proteome</keyword>
<evidence type="ECO:0000256" key="2">
    <source>
        <dbReference type="ARBA" id="ARBA00022840"/>
    </source>
</evidence>
<protein>
    <submittedName>
        <fullName evidence="4">LuxR family transcriptional regulator</fullName>
    </submittedName>
</protein>
<dbReference type="Proteomes" id="UP001501444">
    <property type="component" value="Unassembled WGS sequence"/>
</dbReference>
<dbReference type="Pfam" id="PF00196">
    <property type="entry name" value="GerE"/>
    <property type="match status" value="1"/>
</dbReference>
<sequence length="891" mass="93449">MESARHRGGALVVRGEAGIGKSALLRQARRVAAGHGLLVLTATGTEAEARLPFAALHQLVRPVLGRADELPGPQRSAVLAAFGMAQGAAPDLFLIALAVLNLLAEAAAETGALLLVEDAHWLDAPSAGVLAFVARRLDSDPIVLLAATRDGYADGLGALEQLRVDRLDDASAVALLDARAPGLAVEVRQRLLAEAAGNPLALVELPVAGWRLGPDPLEPQWRPLTARLEEAFAARVSALPEPAQALLLVAAVNDGDALAEALDAAAVAGAAVTVDDLHPAVAAQLVDVGRSTIRFQHPLMRSAIQQRAPLARRIAAHAALAGVVRGHADRRVWHRAGACLGPDDDVADELEAAAVHARRRGAMVTVVAAMQRSGQLTVDPRRSADRLLRAAEIAVELGRHDVVGGLLREAEDRGLSFAQQAQRLWIESSFGDGLRDPKTGPAALAEVAERVAGTGDGVRLAVRLLNSAALRCFWSEADEAAGHRVVAVTETLPVAADDPDRLAILAFAAPVGRGSAVIDGLRGATARAGVDAQTSRLLGSAAVIVGAFDEGDAYCAASIPDLRAQGRLGSLTRALAALAWCAAHQGDLNAGIPAAEEAARLALETSQPLFFGIARASAAVMAALGGHPDRAAALAAEAEQRGVAAGVRPVLATAQLSRGRGALAEGRFADAYGELRRMHDPGDPSFHSGMRCFSLTDLVEAAAHSGHRDAVADVMSELEAAGRRTSSPALHAGLRYARAVLADDAGAEALFRAALNAETSRWPFSRARTQLAYGQWLRRQRRPVESRAPLRAARNTFDALGTAPWAERARQELRAAGEASRVRPATGREELTPQELQIAQLAAQGLTNREIGQALYLSHRTVSTHLHNIFPKLGITARAQLHSIVGDLTGW</sequence>
<dbReference type="PANTHER" id="PTHR16305">
    <property type="entry name" value="TESTICULAR SOLUBLE ADENYLYL CYCLASE"/>
    <property type="match status" value="1"/>
</dbReference>
<evidence type="ECO:0000313" key="4">
    <source>
        <dbReference type="EMBL" id="GAA2370093.1"/>
    </source>
</evidence>
<organism evidence="4 5">
    <name type="scientific">Dactylosporangium salmoneum</name>
    <dbReference type="NCBI Taxonomy" id="53361"/>
    <lineage>
        <taxon>Bacteria</taxon>
        <taxon>Bacillati</taxon>
        <taxon>Actinomycetota</taxon>
        <taxon>Actinomycetes</taxon>
        <taxon>Micromonosporales</taxon>
        <taxon>Micromonosporaceae</taxon>
        <taxon>Dactylosporangium</taxon>
    </lineage>
</organism>
<dbReference type="PANTHER" id="PTHR16305:SF35">
    <property type="entry name" value="TRANSCRIPTIONAL ACTIVATOR DOMAIN"/>
    <property type="match status" value="1"/>
</dbReference>
<dbReference type="Gene3D" id="1.10.10.10">
    <property type="entry name" value="Winged helix-like DNA-binding domain superfamily/Winged helix DNA-binding domain"/>
    <property type="match status" value="1"/>
</dbReference>
<dbReference type="CDD" id="cd06170">
    <property type="entry name" value="LuxR_C_like"/>
    <property type="match status" value="1"/>
</dbReference>
<comment type="caution">
    <text evidence="4">The sequence shown here is derived from an EMBL/GenBank/DDBJ whole genome shotgun (WGS) entry which is preliminary data.</text>
</comment>
<dbReference type="InterPro" id="IPR036388">
    <property type="entry name" value="WH-like_DNA-bd_sf"/>
</dbReference>
<evidence type="ECO:0000313" key="5">
    <source>
        <dbReference type="Proteomes" id="UP001501444"/>
    </source>
</evidence>
<keyword evidence="2" id="KW-0067">ATP-binding</keyword>
<dbReference type="EMBL" id="BAAARV010000069">
    <property type="protein sequence ID" value="GAA2370093.1"/>
    <property type="molecule type" value="Genomic_DNA"/>
</dbReference>
<dbReference type="InterPro" id="IPR000792">
    <property type="entry name" value="Tscrpt_reg_LuxR_C"/>
</dbReference>
<evidence type="ECO:0000256" key="1">
    <source>
        <dbReference type="ARBA" id="ARBA00022741"/>
    </source>
</evidence>
<gene>
    <name evidence="4" type="ORF">GCM10010170_070980</name>
</gene>
<dbReference type="SMART" id="SM00421">
    <property type="entry name" value="HTH_LUXR"/>
    <property type="match status" value="1"/>
</dbReference>
<keyword evidence="1" id="KW-0547">Nucleotide-binding</keyword>
<dbReference type="SUPFAM" id="SSF52540">
    <property type="entry name" value="P-loop containing nucleoside triphosphate hydrolases"/>
    <property type="match status" value="1"/>
</dbReference>
<reference evidence="5" key="1">
    <citation type="journal article" date="2019" name="Int. J. Syst. Evol. Microbiol.">
        <title>The Global Catalogue of Microorganisms (GCM) 10K type strain sequencing project: providing services to taxonomists for standard genome sequencing and annotation.</title>
        <authorList>
            <consortium name="The Broad Institute Genomics Platform"/>
            <consortium name="The Broad Institute Genome Sequencing Center for Infectious Disease"/>
            <person name="Wu L."/>
            <person name="Ma J."/>
        </authorList>
    </citation>
    <scope>NUCLEOTIDE SEQUENCE [LARGE SCALE GENOMIC DNA]</scope>
    <source>
        <strain evidence="5">JCM 3272</strain>
    </source>
</reference>
<feature type="domain" description="HTH luxR-type" evidence="3">
    <location>
        <begin position="824"/>
        <end position="889"/>
    </location>
</feature>